<evidence type="ECO:0000256" key="7">
    <source>
        <dbReference type="ARBA" id="ARBA00023204"/>
    </source>
</evidence>
<gene>
    <name evidence="9" type="ORF">J2S06_002779</name>
</gene>
<dbReference type="InterPro" id="IPR036895">
    <property type="entry name" value="Uracil-DNA_glycosylase-like_sf"/>
</dbReference>
<feature type="domain" description="Uracil-DNA glycosylase-like" evidence="8">
    <location>
        <begin position="146"/>
        <end position="302"/>
    </location>
</feature>
<dbReference type="Pfam" id="PF03167">
    <property type="entry name" value="UDG"/>
    <property type="match status" value="1"/>
</dbReference>
<keyword evidence="10" id="KW-1185">Reference proteome</keyword>
<keyword evidence="3" id="KW-0227">DNA damage</keyword>
<keyword evidence="4" id="KW-0378">Hydrolase</keyword>
<dbReference type="InterPro" id="IPR051536">
    <property type="entry name" value="UDG_Type-4/5"/>
</dbReference>
<reference evidence="9 10" key="1">
    <citation type="submission" date="2023-07" db="EMBL/GenBank/DDBJ databases">
        <title>Genomic Encyclopedia of Type Strains, Phase IV (KMG-IV): sequencing the most valuable type-strain genomes for metagenomic binning, comparative biology and taxonomic classification.</title>
        <authorList>
            <person name="Goeker M."/>
        </authorList>
    </citation>
    <scope>NUCLEOTIDE SEQUENCE [LARGE SCALE GENOMIC DNA]</scope>
    <source>
        <strain evidence="9 10">DSM 19092</strain>
    </source>
</reference>
<evidence type="ECO:0000256" key="4">
    <source>
        <dbReference type="ARBA" id="ARBA00022801"/>
    </source>
</evidence>
<dbReference type="Proteomes" id="UP001225646">
    <property type="component" value="Unassembled WGS sequence"/>
</dbReference>
<organism evidence="9 10">
    <name type="scientific">Aeribacillus alveayuensis</name>
    <dbReference type="NCBI Taxonomy" id="279215"/>
    <lineage>
        <taxon>Bacteria</taxon>
        <taxon>Bacillati</taxon>
        <taxon>Bacillota</taxon>
        <taxon>Bacilli</taxon>
        <taxon>Bacillales</taxon>
        <taxon>Bacillaceae</taxon>
        <taxon>Aeribacillus</taxon>
    </lineage>
</organism>
<evidence type="ECO:0000256" key="5">
    <source>
        <dbReference type="ARBA" id="ARBA00023004"/>
    </source>
</evidence>
<proteinExistence type="predicted"/>
<evidence type="ECO:0000256" key="6">
    <source>
        <dbReference type="ARBA" id="ARBA00023014"/>
    </source>
</evidence>
<dbReference type="Gene3D" id="3.40.470.10">
    <property type="entry name" value="Uracil-DNA glycosylase-like domain"/>
    <property type="match status" value="1"/>
</dbReference>
<protein>
    <submittedName>
        <fullName evidence="9">Uracil-DNA glycosylase family 4</fullName>
    </submittedName>
</protein>
<evidence type="ECO:0000313" key="9">
    <source>
        <dbReference type="EMBL" id="MDQ0163669.1"/>
    </source>
</evidence>
<evidence type="ECO:0000259" key="8">
    <source>
        <dbReference type="SMART" id="SM00986"/>
    </source>
</evidence>
<keyword evidence="6" id="KW-0411">Iron-sulfur</keyword>
<dbReference type="CDD" id="cd10030">
    <property type="entry name" value="UDG-F4_TTUDGA_SPO1dp_like"/>
    <property type="match status" value="1"/>
</dbReference>
<keyword evidence="1" id="KW-0004">4Fe-4S</keyword>
<dbReference type="RefSeq" id="WP_419152665.1">
    <property type="nucleotide sequence ID" value="NZ_JAUSTR010000021.1"/>
</dbReference>
<evidence type="ECO:0000256" key="3">
    <source>
        <dbReference type="ARBA" id="ARBA00022763"/>
    </source>
</evidence>
<evidence type="ECO:0000313" key="10">
    <source>
        <dbReference type="Proteomes" id="UP001225646"/>
    </source>
</evidence>
<accession>A0ABT9VS31</accession>
<name>A0ABT9VS31_9BACI</name>
<dbReference type="EMBL" id="JAUSTR010000021">
    <property type="protein sequence ID" value="MDQ0163669.1"/>
    <property type="molecule type" value="Genomic_DNA"/>
</dbReference>
<evidence type="ECO:0000256" key="1">
    <source>
        <dbReference type="ARBA" id="ARBA00022485"/>
    </source>
</evidence>
<dbReference type="InterPro" id="IPR005122">
    <property type="entry name" value="Uracil-DNA_glycosylase-like"/>
</dbReference>
<evidence type="ECO:0000256" key="2">
    <source>
        <dbReference type="ARBA" id="ARBA00022723"/>
    </source>
</evidence>
<dbReference type="PANTHER" id="PTHR33693">
    <property type="entry name" value="TYPE-5 URACIL-DNA GLYCOSYLASE"/>
    <property type="match status" value="1"/>
</dbReference>
<sequence>MTCSSENFERFKQIADTVIPYEIRLMTHYNNGWEDCIDMRGQNLKITITDEASQFDFYIKISDERGLSVKIPCEGVEIINEFKNKDNVMIEIYFFIYEGFAQFTLKGREIFTTNTDKEIEYNKLIDQAKNCIICETMKHEKAVLGYENGNLDADIMFIAEAPGPRGANLTRIPLHGDATGDNFEKLLSATRWTRSDIYITNADLCCPTDEKGKVRNPSKQEIKNCHSYLARIIELINPKVIVTLGKKALEALKEIEPHQLVLNKDVATFSKWNGRFVYPLYHPSPQVIKTGIRPFEQQRTDFKQLEYNYRFRISKGLEPIKFKSK</sequence>
<keyword evidence="5" id="KW-0408">Iron</keyword>
<dbReference type="SUPFAM" id="SSF52141">
    <property type="entry name" value="Uracil-DNA glycosylase-like"/>
    <property type="match status" value="1"/>
</dbReference>
<comment type="caution">
    <text evidence="9">The sequence shown here is derived from an EMBL/GenBank/DDBJ whole genome shotgun (WGS) entry which is preliminary data.</text>
</comment>
<keyword evidence="7" id="KW-0234">DNA repair</keyword>
<dbReference type="SMART" id="SM00986">
    <property type="entry name" value="UDG"/>
    <property type="match status" value="1"/>
</dbReference>
<dbReference type="SMART" id="SM00987">
    <property type="entry name" value="UreE_C"/>
    <property type="match status" value="1"/>
</dbReference>
<keyword evidence="2" id="KW-0479">Metal-binding</keyword>